<dbReference type="SUPFAM" id="SSF56672">
    <property type="entry name" value="DNA/RNA polymerases"/>
    <property type="match status" value="1"/>
</dbReference>
<dbReference type="InterPro" id="IPR043128">
    <property type="entry name" value="Rev_trsase/Diguanyl_cyclase"/>
</dbReference>
<feature type="signal peptide" evidence="1">
    <location>
        <begin position="1"/>
        <end position="23"/>
    </location>
</feature>
<dbReference type="PANTHER" id="PTHR33064">
    <property type="entry name" value="POL PROTEIN"/>
    <property type="match status" value="1"/>
</dbReference>
<dbReference type="InterPro" id="IPR043502">
    <property type="entry name" value="DNA/RNA_pol_sf"/>
</dbReference>
<proteinExistence type="predicted"/>
<dbReference type="Gene3D" id="3.30.70.270">
    <property type="match status" value="1"/>
</dbReference>
<protein>
    <submittedName>
        <fullName evidence="3">Uncharacterized mitochondrial protein AtMg00860-like</fullName>
    </submittedName>
</protein>
<dbReference type="Pfam" id="PF17919">
    <property type="entry name" value="RT_RNaseH_2"/>
    <property type="match status" value="1"/>
</dbReference>
<feature type="chain" id="PRO_5010244884" evidence="1">
    <location>
        <begin position="24"/>
        <end position="118"/>
    </location>
</feature>
<dbReference type="PANTHER" id="PTHR33064:SF37">
    <property type="entry name" value="RIBONUCLEASE H"/>
    <property type="match status" value="1"/>
</dbReference>
<evidence type="ECO:0000256" key="1">
    <source>
        <dbReference type="SAM" id="SignalP"/>
    </source>
</evidence>
<dbReference type="STRING" id="4097.A0A1S4CNG7"/>
<dbReference type="InterPro" id="IPR041577">
    <property type="entry name" value="RT_RNaseH_2"/>
</dbReference>
<dbReference type="InterPro" id="IPR051320">
    <property type="entry name" value="Viral_Replic_Matur_Polypro"/>
</dbReference>
<keyword evidence="1" id="KW-0732">Signal</keyword>
<feature type="domain" description="Reverse transcriptase/retrotransposon-derived protein RNase H-like" evidence="2">
    <location>
        <begin position="81"/>
        <end position="117"/>
    </location>
</feature>
<reference evidence="3" key="1">
    <citation type="submission" date="2025-08" db="UniProtKB">
        <authorList>
            <consortium name="RefSeq"/>
        </authorList>
    </citation>
    <scope>IDENTIFICATION</scope>
</reference>
<accession>A0A1S4CNG7</accession>
<dbReference type="PaxDb" id="4097-A0A1S4CNG7"/>
<dbReference type="AlphaFoldDB" id="A0A1S4CNG7"/>
<gene>
    <name evidence="3" type="primary">LOC107820771</name>
</gene>
<dbReference type="SMR" id="A0A1S4CNG7"/>
<dbReference type="OrthoDB" id="1928132at2759"/>
<evidence type="ECO:0000259" key="2">
    <source>
        <dbReference type="Pfam" id="PF17919"/>
    </source>
</evidence>
<dbReference type="KEGG" id="nta:107820771"/>
<name>A0A1S4CNG7_TOBAC</name>
<evidence type="ECO:0000313" key="3">
    <source>
        <dbReference type="RefSeq" id="XP_016502600.1"/>
    </source>
</evidence>
<organism evidence="3">
    <name type="scientific">Nicotiana tabacum</name>
    <name type="common">Common tobacco</name>
    <dbReference type="NCBI Taxonomy" id="4097"/>
    <lineage>
        <taxon>Eukaryota</taxon>
        <taxon>Viridiplantae</taxon>
        <taxon>Streptophyta</taxon>
        <taxon>Embryophyta</taxon>
        <taxon>Tracheophyta</taxon>
        <taxon>Spermatophyta</taxon>
        <taxon>Magnoliopsida</taxon>
        <taxon>eudicotyledons</taxon>
        <taxon>Gunneridae</taxon>
        <taxon>Pentapetalae</taxon>
        <taxon>asterids</taxon>
        <taxon>lamiids</taxon>
        <taxon>Solanales</taxon>
        <taxon>Solanaceae</taxon>
        <taxon>Nicotianoideae</taxon>
        <taxon>Nicotianeae</taxon>
        <taxon>Nicotiana</taxon>
    </lineage>
</organism>
<dbReference type="RefSeq" id="XP_016502600.1">
    <property type="nucleotide sequence ID" value="XM_016647114.1"/>
</dbReference>
<dbReference type="FunFam" id="3.30.70.270:FF:000020">
    <property type="entry name" value="Transposon Tf2-6 polyprotein-like Protein"/>
    <property type="match status" value="1"/>
</dbReference>
<sequence length="118" mass="13490">MGKLIKKGQTLMAHLFLVQAVAAKEEEPIDSSIHTVLITYQDVFGLRGFLGLTSYYRKYVLNYGVITKPLTDFLKKEAFKWNEEATTTFETLKQAMIKTPVLCLTDYSQDFIVETDAR</sequence>